<dbReference type="AlphaFoldDB" id="A0AAQ4EPL5"/>
<evidence type="ECO:0000256" key="4">
    <source>
        <dbReference type="ARBA" id="ARBA00023136"/>
    </source>
</evidence>
<dbReference type="EMBL" id="JARKHS020012702">
    <property type="protein sequence ID" value="KAK8776651.1"/>
    <property type="molecule type" value="Genomic_DNA"/>
</dbReference>
<name>A0AAQ4EPL5_AMBAM</name>
<keyword evidence="4 5" id="KW-0472">Membrane</keyword>
<dbReference type="GO" id="GO:0016020">
    <property type="term" value="C:membrane"/>
    <property type="evidence" value="ECO:0007669"/>
    <property type="project" value="UniProtKB-SubCell"/>
</dbReference>
<evidence type="ECO:0000256" key="1">
    <source>
        <dbReference type="ARBA" id="ARBA00004141"/>
    </source>
</evidence>
<evidence type="ECO:0000259" key="6">
    <source>
        <dbReference type="PROSITE" id="PS50850"/>
    </source>
</evidence>
<gene>
    <name evidence="7" type="ORF">V5799_030005</name>
</gene>
<dbReference type="InterPro" id="IPR020846">
    <property type="entry name" value="MFS_dom"/>
</dbReference>
<protein>
    <recommendedName>
        <fullName evidence="6">Major facilitator superfamily (MFS) profile domain-containing protein</fullName>
    </recommendedName>
</protein>
<dbReference type="GO" id="GO:0022857">
    <property type="term" value="F:transmembrane transporter activity"/>
    <property type="evidence" value="ECO:0007669"/>
    <property type="project" value="InterPro"/>
</dbReference>
<accession>A0AAQ4EPL5</accession>
<dbReference type="PANTHER" id="PTHR24064">
    <property type="entry name" value="SOLUTE CARRIER FAMILY 22 MEMBER"/>
    <property type="match status" value="1"/>
</dbReference>
<organism evidence="7 8">
    <name type="scientific">Amblyomma americanum</name>
    <name type="common">Lone star tick</name>
    <dbReference type="NCBI Taxonomy" id="6943"/>
    <lineage>
        <taxon>Eukaryota</taxon>
        <taxon>Metazoa</taxon>
        <taxon>Ecdysozoa</taxon>
        <taxon>Arthropoda</taxon>
        <taxon>Chelicerata</taxon>
        <taxon>Arachnida</taxon>
        <taxon>Acari</taxon>
        <taxon>Parasitiformes</taxon>
        <taxon>Ixodida</taxon>
        <taxon>Ixodoidea</taxon>
        <taxon>Ixodidae</taxon>
        <taxon>Amblyomminae</taxon>
        <taxon>Amblyomma</taxon>
    </lineage>
</organism>
<feature type="transmembrane region" description="Helical" evidence="5">
    <location>
        <begin position="127"/>
        <end position="145"/>
    </location>
</feature>
<sequence length="222" mass="24666">MIPALSWKNLAIPLEADGRFSRCTVYAHSGDPNDTRILDCAKWDYDPEQERRSTVSRWDLVCHRRPHLALAHAVHIAGSLIFMSVVGLIVDRVGRLSVLLLTVAALQLATLGGCFSSSYHVYILSRFLNSGCAATVTVLSSTLLFEASTHAHRSLHLYTAMAMGMLTAEGWFAVGRLLRHHDWITMQTFILSPTVLTLYAFIVAHESPRCYIASTHLASAEW</sequence>
<feature type="domain" description="Major facilitator superfamily (MFS) profile" evidence="6">
    <location>
        <begin position="1"/>
        <end position="222"/>
    </location>
</feature>
<feature type="transmembrane region" description="Helical" evidence="5">
    <location>
        <begin position="184"/>
        <end position="204"/>
    </location>
</feature>
<reference evidence="7 8" key="1">
    <citation type="journal article" date="2023" name="Arcadia Sci">
        <title>De novo assembly of a long-read Amblyomma americanum tick genome.</title>
        <authorList>
            <person name="Chou S."/>
            <person name="Poskanzer K.E."/>
            <person name="Rollins M."/>
            <person name="Thuy-Boun P.S."/>
        </authorList>
    </citation>
    <scope>NUCLEOTIDE SEQUENCE [LARGE SCALE GENOMIC DNA]</scope>
    <source>
        <strain evidence="7">F_SG_1</strain>
        <tissue evidence="7">Salivary glands</tissue>
    </source>
</reference>
<evidence type="ECO:0000256" key="5">
    <source>
        <dbReference type="SAM" id="Phobius"/>
    </source>
</evidence>
<dbReference type="Gene3D" id="1.20.1250.20">
    <property type="entry name" value="MFS general substrate transporter like domains"/>
    <property type="match status" value="1"/>
</dbReference>
<evidence type="ECO:0000313" key="8">
    <source>
        <dbReference type="Proteomes" id="UP001321473"/>
    </source>
</evidence>
<dbReference type="PROSITE" id="PS50850">
    <property type="entry name" value="MFS"/>
    <property type="match status" value="1"/>
</dbReference>
<dbReference type="Pfam" id="PF00083">
    <property type="entry name" value="Sugar_tr"/>
    <property type="match status" value="1"/>
</dbReference>
<feature type="transmembrane region" description="Helical" evidence="5">
    <location>
        <begin position="157"/>
        <end position="178"/>
    </location>
</feature>
<dbReference type="SUPFAM" id="SSF103473">
    <property type="entry name" value="MFS general substrate transporter"/>
    <property type="match status" value="1"/>
</dbReference>
<keyword evidence="8" id="KW-1185">Reference proteome</keyword>
<comment type="caution">
    <text evidence="7">The sequence shown here is derived from an EMBL/GenBank/DDBJ whole genome shotgun (WGS) entry which is preliminary data.</text>
</comment>
<feature type="transmembrane region" description="Helical" evidence="5">
    <location>
        <begin position="97"/>
        <end position="121"/>
    </location>
</feature>
<dbReference type="Proteomes" id="UP001321473">
    <property type="component" value="Unassembled WGS sequence"/>
</dbReference>
<evidence type="ECO:0000256" key="2">
    <source>
        <dbReference type="ARBA" id="ARBA00022692"/>
    </source>
</evidence>
<evidence type="ECO:0000313" key="7">
    <source>
        <dbReference type="EMBL" id="KAK8776651.1"/>
    </source>
</evidence>
<dbReference type="InterPro" id="IPR036259">
    <property type="entry name" value="MFS_trans_sf"/>
</dbReference>
<evidence type="ECO:0000256" key="3">
    <source>
        <dbReference type="ARBA" id="ARBA00022989"/>
    </source>
</evidence>
<proteinExistence type="predicted"/>
<keyword evidence="3 5" id="KW-1133">Transmembrane helix</keyword>
<keyword evidence="2 5" id="KW-0812">Transmembrane</keyword>
<dbReference type="InterPro" id="IPR005828">
    <property type="entry name" value="MFS_sugar_transport-like"/>
</dbReference>
<comment type="subcellular location">
    <subcellularLocation>
        <location evidence="1">Membrane</location>
        <topology evidence="1">Multi-pass membrane protein</topology>
    </subcellularLocation>
</comment>
<feature type="transmembrane region" description="Helical" evidence="5">
    <location>
        <begin position="68"/>
        <end position="90"/>
    </location>
</feature>